<evidence type="ECO:0000313" key="1">
    <source>
        <dbReference type="EMBL" id="MFD2066324.1"/>
    </source>
</evidence>
<name>A0ABW4WU85_9BACT</name>
<evidence type="ECO:0000313" key="2">
    <source>
        <dbReference type="Proteomes" id="UP001597369"/>
    </source>
</evidence>
<dbReference type="RefSeq" id="WP_229961138.1">
    <property type="nucleotide sequence ID" value="NZ_JAJJWI010000010.1"/>
</dbReference>
<dbReference type="EMBL" id="JBHUHV010000018">
    <property type="protein sequence ID" value="MFD2066324.1"/>
    <property type="molecule type" value="Genomic_DNA"/>
</dbReference>
<proteinExistence type="predicted"/>
<protein>
    <submittedName>
        <fullName evidence="1">Uncharacterized protein</fullName>
    </submittedName>
</protein>
<gene>
    <name evidence="1" type="ORF">ACFSKU_05465</name>
</gene>
<accession>A0ABW4WU85</accession>
<comment type="caution">
    <text evidence="1">The sequence shown here is derived from an EMBL/GenBank/DDBJ whole genome shotgun (WGS) entry which is preliminary data.</text>
</comment>
<sequence>MRLIGNILDIKQNRENGNKDIELHISRVNYITQKKDGRFFQPFEYEDELETPLVITGDRLARIDYKHQEEGDFEFKVYDLEAEEYVLNEDKQLSLTLTYDFDADLHILTSLYYEINISNEEFEQLKWERAQARKQQKKRGRR</sequence>
<organism evidence="1 2">
    <name type="scientific">Pontibacter silvestris</name>
    <dbReference type="NCBI Taxonomy" id="2305183"/>
    <lineage>
        <taxon>Bacteria</taxon>
        <taxon>Pseudomonadati</taxon>
        <taxon>Bacteroidota</taxon>
        <taxon>Cytophagia</taxon>
        <taxon>Cytophagales</taxon>
        <taxon>Hymenobacteraceae</taxon>
        <taxon>Pontibacter</taxon>
    </lineage>
</organism>
<dbReference type="Proteomes" id="UP001597369">
    <property type="component" value="Unassembled WGS sequence"/>
</dbReference>
<reference evidence="2" key="1">
    <citation type="journal article" date="2019" name="Int. J. Syst. Evol. Microbiol.">
        <title>The Global Catalogue of Microorganisms (GCM) 10K type strain sequencing project: providing services to taxonomists for standard genome sequencing and annotation.</title>
        <authorList>
            <consortium name="The Broad Institute Genomics Platform"/>
            <consortium name="The Broad Institute Genome Sequencing Center for Infectious Disease"/>
            <person name="Wu L."/>
            <person name="Ma J."/>
        </authorList>
    </citation>
    <scope>NUCLEOTIDE SEQUENCE [LARGE SCALE GENOMIC DNA]</scope>
    <source>
        <strain evidence="2">JCM 16545</strain>
    </source>
</reference>
<keyword evidence="2" id="KW-1185">Reference proteome</keyword>